<dbReference type="STRING" id="908615.SAMN05421540_10966"/>
<accession>A0A1H4D0E7</accession>
<dbReference type="Proteomes" id="UP000198820">
    <property type="component" value="Unassembled WGS sequence"/>
</dbReference>
<gene>
    <name evidence="1" type="ORF">SAMN05421540_10966</name>
</gene>
<protein>
    <submittedName>
        <fullName evidence="1">Uncharacterized protein</fullName>
    </submittedName>
</protein>
<evidence type="ECO:0000313" key="2">
    <source>
        <dbReference type="Proteomes" id="UP000198820"/>
    </source>
</evidence>
<organism evidence="1 2">
    <name type="scientific">Psychroflexus halocasei</name>
    <dbReference type="NCBI Taxonomy" id="908615"/>
    <lineage>
        <taxon>Bacteria</taxon>
        <taxon>Pseudomonadati</taxon>
        <taxon>Bacteroidota</taxon>
        <taxon>Flavobacteriia</taxon>
        <taxon>Flavobacteriales</taxon>
        <taxon>Flavobacteriaceae</taxon>
        <taxon>Psychroflexus</taxon>
    </lineage>
</organism>
<evidence type="ECO:0000313" key="1">
    <source>
        <dbReference type="EMBL" id="SEA66235.1"/>
    </source>
</evidence>
<name>A0A1H4D0E7_9FLAO</name>
<reference evidence="1 2" key="1">
    <citation type="submission" date="2016-10" db="EMBL/GenBank/DDBJ databases">
        <authorList>
            <person name="de Groot N.N."/>
        </authorList>
    </citation>
    <scope>NUCLEOTIDE SEQUENCE [LARGE SCALE GENOMIC DNA]</scope>
    <source>
        <strain evidence="1 2">DSM 23581</strain>
    </source>
</reference>
<dbReference type="RefSeq" id="WP_093245021.1">
    <property type="nucleotide sequence ID" value="NZ_FNQF01000009.1"/>
</dbReference>
<dbReference type="AlphaFoldDB" id="A0A1H4D0E7"/>
<dbReference type="EMBL" id="FNQF01000009">
    <property type="protein sequence ID" value="SEA66235.1"/>
    <property type="molecule type" value="Genomic_DNA"/>
</dbReference>
<sequence>MSCIKNLEEISRQNESETRDHFLFPLIESPQDLNCFLESYAIEIYYLEKMNSNKDNSSPEITALFDYLDIKFNDIKNIELSQAQLDFFDFYYSKISSSQKHHKLVFSVFSQRKVIANLSLNTIKYLQQKFPKHNFEILKMFFEKEIKNEHLTQNLKNELKEMIVYQDTNCEKLIENLKTFYQLREKVWNQILKTIQLQKGIAK</sequence>
<proteinExistence type="predicted"/>
<keyword evidence="2" id="KW-1185">Reference proteome</keyword>